<evidence type="ECO:0000313" key="1">
    <source>
        <dbReference type="EMBL" id="WAZ72269.1"/>
    </source>
</evidence>
<dbReference type="Proteomes" id="UP001164513">
    <property type="component" value="Plasmid pZSt-lp92"/>
</dbReference>
<sequence length="32" mass="3938">MIYHKNELTNKDIEYLKENFDINLEKVEARLI</sequence>
<reference evidence="1" key="1">
    <citation type="submission" date="2022-12" db="EMBL/GenBank/DDBJ databases">
        <title>B. miyamotoi WGS.</title>
        <authorList>
            <person name="Gabriele M."/>
            <person name="Kuleshov K.V."/>
            <person name="Hepner S."/>
            <person name="Hoornstra D."/>
            <person name="Hovius J.W."/>
            <person name="Platonov A.E."/>
            <person name="Fingerle V."/>
            <person name="Strube C."/>
        </authorList>
    </citation>
    <scope>NUCLEOTIDE SEQUENCE</scope>
    <source>
        <strain evidence="1">ZStruIII14-9</strain>
        <plasmid evidence="1">pZSt-lp92</plasmid>
    </source>
</reference>
<keyword evidence="1" id="KW-0614">Plasmid</keyword>
<dbReference type="EMBL" id="CP114721">
    <property type="protein sequence ID" value="WAZ72269.1"/>
    <property type="molecule type" value="Genomic_DNA"/>
</dbReference>
<dbReference type="AlphaFoldDB" id="A0AAX3JNH2"/>
<gene>
    <name evidence="1" type="ORF">O5404_04365</name>
</gene>
<name>A0AAX3JNH2_9SPIR</name>
<accession>A0AAX3JNH2</accession>
<evidence type="ECO:0000313" key="2">
    <source>
        <dbReference type="Proteomes" id="UP001164513"/>
    </source>
</evidence>
<organism evidence="1 2">
    <name type="scientific">Borrelia miyamotoi</name>
    <dbReference type="NCBI Taxonomy" id="47466"/>
    <lineage>
        <taxon>Bacteria</taxon>
        <taxon>Pseudomonadati</taxon>
        <taxon>Spirochaetota</taxon>
        <taxon>Spirochaetia</taxon>
        <taxon>Spirochaetales</taxon>
        <taxon>Borreliaceae</taxon>
        <taxon>Borrelia</taxon>
    </lineage>
</organism>
<protein>
    <submittedName>
        <fullName evidence="1">Uncharacterized protein</fullName>
    </submittedName>
</protein>
<dbReference type="RefSeq" id="WP_242450686.1">
    <property type="nucleotide sequence ID" value="NZ_CP044633.1"/>
</dbReference>
<proteinExistence type="predicted"/>
<geneLocation type="plasmid" evidence="1 2">
    <name>pZSt-lp92</name>
</geneLocation>